<sequence length="127" mass="13599">MLIKTLALSVFIANVSAGCFSGGVGWVDDRDGAAYHAERACRGYDGQAGKFQGTFKPGESRSVCVELSGTVRADFTIENTNLNSALDLKDDDCVTKLHNEIYGCWYGGDSTTDGWRAVADPNNGFCS</sequence>
<dbReference type="EMBL" id="PXXK01000385">
    <property type="protein sequence ID" value="RFN44919.1"/>
    <property type="molecule type" value="Genomic_DNA"/>
</dbReference>
<evidence type="ECO:0000313" key="2">
    <source>
        <dbReference type="EMBL" id="RFN44919.1"/>
    </source>
</evidence>
<reference evidence="2 3" key="1">
    <citation type="journal article" date="2018" name="PLoS Pathog.">
        <title>Evolution of structural diversity of trichothecenes, a family of toxins produced by plant pathogenic and entomopathogenic fungi.</title>
        <authorList>
            <person name="Proctor R.H."/>
            <person name="McCormick S.P."/>
            <person name="Kim H.S."/>
            <person name="Cardoza R.E."/>
            <person name="Stanley A.M."/>
            <person name="Lindo L."/>
            <person name="Kelly A."/>
            <person name="Brown D.W."/>
            <person name="Lee T."/>
            <person name="Vaughan M.M."/>
            <person name="Alexander N.J."/>
            <person name="Busman M."/>
            <person name="Gutierrez S."/>
        </authorList>
    </citation>
    <scope>NUCLEOTIDE SEQUENCE [LARGE SCALE GENOMIC DNA]</scope>
    <source>
        <strain evidence="2 3">NRRL 13405</strain>
    </source>
</reference>
<protein>
    <submittedName>
        <fullName evidence="2">Secreted protein</fullName>
    </submittedName>
</protein>
<organism evidence="2 3">
    <name type="scientific">Fusarium flagelliforme</name>
    <dbReference type="NCBI Taxonomy" id="2675880"/>
    <lineage>
        <taxon>Eukaryota</taxon>
        <taxon>Fungi</taxon>
        <taxon>Dikarya</taxon>
        <taxon>Ascomycota</taxon>
        <taxon>Pezizomycotina</taxon>
        <taxon>Sordariomycetes</taxon>
        <taxon>Hypocreomycetidae</taxon>
        <taxon>Hypocreales</taxon>
        <taxon>Nectriaceae</taxon>
        <taxon>Fusarium</taxon>
        <taxon>Fusarium incarnatum-equiseti species complex</taxon>
    </lineage>
</organism>
<proteinExistence type="predicted"/>
<keyword evidence="3" id="KW-1185">Reference proteome</keyword>
<dbReference type="PROSITE" id="PS51257">
    <property type="entry name" value="PROKAR_LIPOPROTEIN"/>
    <property type="match status" value="1"/>
</dbReference>
<gene>
    <name evidence="2" type="ORF">FIE12Z_10813</name>
</gene>
<evidence type="ECO:0000256" key="1">
    <source>
        <dbReference type="SAM" id="SignalP"/>
    </source>
</evidence>
<dbReference type="AlphaFoldDB" id="A0A395MCT9"/>
<comment type="caution">
    <text evidence="2">The sequence shown here is derived from an EMBL/GenBank/DDBJ whole genome shotgun (WGS) entry which is preliminary data.</text>
</comment>
<keyword evidence="1" id="KW-0732">Signal</keyword>
<name>A0A395MCT9_9HYPO</name>
<evidence type="ECO:0000313" key="3">
    <source>
        <dbReference type="Proteomes" id="UP000265631"/>
    </source>
</evidence>
<feature type="signal peptide" evidence="1">
    <location>
        <begin position="1"/>
        <end position="17"/>
    </location>
</feature>
<feature type="chain" id="PRO_5017460454" evidence="1">
    <location>
        <begin position="18"/>
        <end position="127"/>
    </location>
</feature>
<dbReference type="Proteomes" id="UP000265631">
    <property type="component" value="Unassembled WGS sequence"/>
</dbReference>
<dbReference type="OrthoDB" id="4825549at2759"/>
<accession>A0A395MCT9</accession>